<reference evidence="2" key="1">
    <citation type="submission" date="2023-03" db="EMBL/GenBank/DDBJ databases">
        <title>Massive genome expansion in bonnet fungi (Mycena s.s.) driven by repeated elements and novel gene families across ecological guilds.</title>
        <authorList>
            <consortium name="Lawrence Berkeley National Laboratory"/>
            <person name="Harder C.B."/>
            <person name="Miyauchi S."/>
            <person name="Viragh M."/>
            <person name="Kuo A."/>
            <person name="Thoen E."/>
            <person name="Andreopoulos B."/>
            <person name="Lu D."/>
            <person name="Skrede I."/>
            <person name="Drula E."/>
            <person name="Henrissat B."/>
            <person name="Morin E."/>
            <person name="Kohler A."/>
            <person name="Barry K."/>
            <person name="LaButti K."/>
            <person name="Morin E."/>
            <person name="Salamov A."/>
            <person name="Lipzen A."/>
            <person name="Mereny Z."/>
            <person name="Hegedus B."/>
            <person name="Baldrian P."/>
            <person name="Stursova M."/>
            <person name="Weitz H."/>
            <person name="Taylor A."/>
            <person name="Grigoriev I.V."/>
            <person name="Nagy L.G."/>
            <person name="Martin F."/>
            <person name="Kauserud H."/>
        </authorList>
    </citation>
    <scope>NUCLEOTIDE SEQUENCE</scope>
    <source>
        <strain evidence="2">CBHHK067</strain>
    </source>
</reference>
<gene>
    <name evidence="2" type="ORF">B0H17DRAFT_1141315</name>
</gene>
<dbReference type="EMBL" id="JARKIE010000169">
    <property type="protein sequence ID" value="KAJ7672030.1"/>
    <property type="molecule type" value="Genomic_DNA"/>
</dbReference>
<protein>
    <submittedName>
        <fullName evidence="2">Uncharacterized protein</fullName>
    </submittedName>
</protein>
<dbReference type="Proteomes" id="UP001221757">
    <property type="component" value="Unassembled WGS sequence"/>
</dbReference>
<organism evidence="2 3">
    <name type="scientific">Mycena rosella</name>
    <name type="common">Pink bonnet</name>
    <name type="synonym">Agaricus rosellus</name>
    <dbReference type="NCBI Taxonomy" id="1033263"/>
    <lineage>
        <taxon>Eukaryota</taxon>
        <taxon>Fungi</taxon>
        <taxon>Dikarya</taxon>
        <taxon>Basidiomycota</taxon>
        <taxon>Agaricomycotina</taxon>
        <taxon>Agaricomycetes</taxon>
        <taxon>Agaricomycetidae</taxon>
        <taxon>Agaricales</taxon>
        <taxon>Marasmiineae</taxon>
        <taxon>Mycenaceae</taxon>
        <taxon>Mycena</taxon>
    </lineage>
</organism>
<keyword evidence="3" id="KW-1185">Reference proteome</keyword>
<evidence type="ECO:0000313" key="3">
    <source>
        <dbReference type="Proteomes" id="UP001221757"/>
    </source>
</evidence>
<evidence type="ECO:0000313" key="2">
    <source>
        <dbReference type="EMBL" id="KAJ7672030.1"/>
    </source>
</evidence>
<name>A0AAD7D0G5_MYCRO</name>
<feature type="region of interest" description="Disordered" evidence="1">
    <location>
        <begin position="291"/>
        <end position="311"/>
    </location>
</feature>
<evidence type="ECO:0000256" key="1">
    <source>
        <dbReference type="SAM" id="MobiDB-lite"/>
    </source>
</evidence>
<sequence length="311" mass="34066">MEAVGENGLRHGAGRWWHTAIAGNTKSLRVSGYRARAGAGTRIGCTIECTESGRTEPKAKVAICSWKIFTQGGSAGNRGGRPGRAGGRGAINVRSERSFLEGQPVMGSKGMPNRRLVMLRMVNRCKCRRALPNDDKCAVHSARRRHNYGAALHRQASATQTPKIWAGACRAPADGSTATHLDDTAAVQITAWRTTQMRKGFPHLGWPVQPSVVTQHDKMSAEMRGILYGKYTVQKVFSSLVPGISDNFTFPSKDWSNSRNYNFKVETTSIAAINLEATLARSNLDRRQLRNLQPQEVATGGQLTSKQRTTF</sequence>
<proteinExistence type="predicted"/>
<comment type="caution">
    <text evidence="2">The sequence shown here is derived from an EMBL/GenBank/DDBJ whole genome shotgun (WGS) entry which is preliminary data.</text>
</comment>
<dbReference type="AlphaFoldDB" id="A0AAD7D0G5"/>
<accession>A0AAD7D0G5</accession>